<name>A0A075B2W3_ROZAC</name>
<dbReference type="InterPro" id="IPR036424">
    <property type="entry name" value="UPP_synth-like_sf"/>
</dbReference>
<evidence type="ECO:0000256" key="1">
    <source>
        <dbReference type="ARBA" id="ARBA00005432"/>
    </source>
</evidence>
<dbReference type="OrthoDB" id="4173905at2759"/>
<gene>
    <name evidence="3" type="ORF">O9G_006371</name>
</gene>
<sequence>MNRPKAEIEGLLSLFREKLNDIKINQEVLTKNKIRIKFIGDIHLLKDPELRVLLIDLMKATETYDEYELNICVAYSSTVELKSALSNMPTDTSYENLHLDVPSSVDVVIRTSGEIRLSDFLMWQVKLRR</sequence>
<dbReference type="InterPro" id="IPR001441">
    <property type="entry name" value="UPP_synth-like"/>
</dbReference>
<evidence type="ECO:0000313" key="4">
    <source>
        <dbReference type="Proteomes" id="UP000030755"/>
    </source>
</evidence>
<keyword evidence="2 3" id="KW-0808">Transferase</keyword>
<dbReference type="EC" id="2.5.1.31" evidence="3"/>
<evidence type="ECO:0000313" key="3">
    <source>
        <dbReference type="EMBL" id="EPZ36679.1"/>
    </source>
</evidence>
<dbReference type="PANTHER" id="PTHR10291">
    <property type="entry name" value="DEHYDRODOLICHYL DIPHOSPHATE SYNTHASE FAMILY MEMBER"/>
    <property type="match status" value="1"/>
</dbReference>
<dbReference type="InterPro" id="IPR018520">
    <property type="entry name" value="UPP_synth-like_CS"/>
</dbReference>
<dbReference type="GO" id="GO:0008834">
    <property type="term" value="F:ditrans,polycis-undecaprenyl-diphosphate synthase [(2E,6E)-farnesyl-diphosphate specific] activity"/>
    <property type="evidence" value="ECO:0007669"/>
    <property type="project" value="UniProtKB-EC"/>
</dbReference>
<dbReference type="STRING" id="988480.A0A075B2W3"/>
<dbReference type="PANTHER" id="PTHR10291:SF43">
    <property type="entry name" value="DEHYDRODOLICHYL DIPHOSPHATE SYNTHASE COMPLEX SUBUNIT DHDDS"/>
    <property type="match status" value="1"/>
</dbReference>
<reference evidence="3 4" key="1">
    <citation type="journal article" date="2013" name="Curr. Biol.">
        <title>Shared signatures of parasitism and phylogenomics unite Cryptomycota and microsporidia.</title>
        <authorList>
            <person name="James T.Y."/>
            <person name="Pelin A."/>
            <person name="Bonen L."/>
            <person name="Ahrendt S."/>
            <person name="Sain D."/>
            <person name="Corradi N."/>
            <person name="Stajich J.E."/>
        </authorList>
    </citation>
    <scope>NUCLEOTIDE SEQUENCE [LARGE SCALE GENOMIC DNA]</scope>
    <source>
        <strain evidence="3 4">CSF55</strain>
    </source>
</reference>
<dbReference type="PROSITE" id="PS01066">
    <property type="entry name" value="UPP_SYNTHASE"/>
    <property type="match status" value="1"/>
</dbReference>
<dbReference type="HOGENOM" id="CLU_1950046_0_0_1"/>
<dbReference type="Pfam" id="PF01255">
    <property type="entry name" value="Prenyltransf"/>
    <property type="match status" value="1"/>
</dbReference>
<dbReference type="GO" id="GO:0016094">
    <property type="term" value="P:polyprenol biosynthetic process"/>
    <property type="evidence" value="ECO:0007669"/>
    <property type="project" value="TreeGrafter"/>
</dbReference>
<organism evidence="3 4">
    <name type="scientific">Rozella allomycis (strain CSF55)</name>
    <dbReference type="NCBI Taxonomy" id="988480"/>
    <lineage>
        <taxon>Eukaryota</taxon>
        <taxon>Fungi</taxon>
        <taxon>Fungi incertae sedis</taxon>
        <taxon>Cryptomycota</taxon>
        <taxon>Cryptomycota incertae sedis</taxon>
        <taxon>Rozella</taxon>
    </lineage>
</organism>
<dbReference type="AlphaFoldDB" id="A0A075B2W3"/>
<comment type="similarity">
    <text evidence="1">Belongs to the UPP synthase family.</text>
</comment>
<accession>A0A075B2W3</accession>
<dbReference type="GO" id="GO:0005783">
    <property type="term" value="C:endoplasmic reticulum"/>
    <property type="evidence" value="ECO:0007669"/>
    <property type="project" value="TreeGrafter"/>
</dbReference>
<keyword evidence="4" id="KW-1185">Reference proteome</keyword>
<dbReference type="SUPFAM" id="SSF64005">
    <property type="entry name" value="Undecaprenyl diphosphate synthase"/>
    <property type="match status" value="1"/>
</dbReference>
<protein>
    <submittedName>
        <fullName evidence="3">Di-trans-poly-cis-decaprenylcistransferase-like domain-containing protein</fullName>
        <ecNumber evidence="3">2.5.1.31</ecNumber>
    </submittedName>
</protein>
<dbReference type="EMBL" id="KE560493">
    <property type="protein sequence ID" value="EPZ36679.1"/>
    <property type="molecule type" value="Genomic_DNA"/>
</dbReference>
<proteinExistence type="inferred from homology"/>
<dbReference type="Gene3D" id="3.40.1180.10">
    <property type="entry name" value="Decaprenyl diphosphate synthase-like"/>
    <property type="match status" value="1"/>
</dbReference>
<dbReference type="Proteomes" id="UP000030755">
    <property type="component" value="Unassembled WGS sequence"/>
</dbReference>
<evidence type="ECO:0000256" key="2">
    <source>
        <dbReference type="ARBA" id="ARBA00022679"/>
    </source>
</evidence>